<protein>
    <submittedName>
        <fullName evidence="1">Uncharacterized protein</fullName>
    </submittedName>
</protein>
<comment type="caution">
    <text evidence="1">The sequence shown here is derived from an EMBL/GenBank/DDBJ whole genome shotgun (WGS) entry which is preliminary data.</text>
</comment>
<dbReference type="Proteomes" id="UP000228754">
    <property type="component" value="Unassembled WGS sequence"/>
</dbReference>
<evidence type="ECO:0000313" key="1">
    <source>
        <dbReference type="EMBL" id="PCK21895.1"/>
    </source>
</evidence>
<reference evidence="1 2" key="1">
    <citation type="submission" date="2017-06" db="EMBL/GenBank/DDBJ databases">
        <title>Draft Genome Sequence of Bacillus sp Strain 36R Isolated from saline sediment at Atanasia, Sonora, Mexico.</title>
        <authorList>
            <person name="Sanchez Diaz R."/>
            <person name="Quiroz Macias M.E."/>
            <person name="Ibarra Gamez J.C."/>
            <person name="Enciso Ibarra J."/>
            <person name="Gomez Gil B."/>
            <person name="Galaviz Silva L."/>
        </authorList>
    </citation>
    <scope>NUCLEOTIDE SEQUENCE [LARGE SCALE GENOMIC DNA]</scope>
    <source>
        <strain evidence="1 2">36R_ATNSAL</strain>
    </source>
</reference>
<proteinExistence type="predicted"/>
<accession>A0A2A5IX43</accession>
<dbReference type="EMBL" id="NKHG01000042">
    <property type="protein sequence ID" value="PCK21895.1"/>
    <property type="molecule type" value="Genomic_DNA"/>
</dbReference>
<evidence type="ECO:0000313" key="2">
    <source>
        <dbReference type="Proteomes" id="UP000228754"/>
    </source>
</evidence>
<organism evidence="1 2">
    <name type="scientific">Bacillus pumilus</name>
    <name type="common">Bacillus mesentericus</name>
    <dbReference type="NCBI Taxonomy" id="1408"/>
    <lineage>
        <taxon>Bacteria</taxon>
        <taxon>Bacillati</taxon>
        <taxon>Bacillota</taxon>
        <taxon>Bacilli</taxon>
        <taxon>Bacillales</taxon>
        <taxon>Bacillaceae</taxon>
        <taxon>Bacillus</taxon>
    </lineage>
</organism>
<gene>
    <name evidence="1" type="ORF">CEY02_06175</name>
</gene>
<sequence>MSQFDGLLKKLFFEMIVKNKKDFKSLYRNLIHNTNGVTYVVERVFKTYFYFLRKAPTAPQESLEVKKIL</sequence>
<name>A0A2A5IX43_BACPU</name>
<dbReference type="AlphaFoldDB" id="A0A2A5IX43"/>